<dbReference type="PaxDb" id="289377-HL41_04820"/>
<dbReference type="AlphaFoldDB" id="A0A075WUN9"/>
<keyword evidence="1" id="KW-0472">Membrane</keyword>
<keyword evidence="1" id="KW-0812">Transmembrane</keyword>
<dbReference type="STRING" id="289377.HL41_04820"/>
<evidence type="ECO:0000256" key="1">
    <source>
        <dbReference type="SAM" id="Phobius"/>
    </source>
</evidence>
<dbReference type="eggNOG" id="COG0768">
    <property type="taxonomic scope" value="Bacteria"/>
</dbReference>
<keyword evidence="3" id="KW-1185">Reference proteome</keyword>
<sequence>MSKKQHYSLWCFLGIFLFFLVLVLNFSVEKVTGKSSLPEVKRGYIFDRNYEPLVITLENYKAYYVIKNNNWMAESIPDVVKTYLPSTLNLPKKGIILLSEDLTLDEVERLSKESRVLIEKSFRRKILVPEMDFLIGETFNGYGVSGLEKRFDAYLQKGEPLVLSLDLKKEKKFLNLKKQLEKNYQLGLAEIDLSTGEVLAYVDEKETPLFEEAYPSSVFGIFHKNQKTTLWGLGEYFLASLCGQNISIDFVKKNEKVCNPELENFSKDKMMFLLDKSVVRVYFKDNKMLIVVLKEKNNSSEDIKINLCSERFDDLFAGLL</sequence>
<gene>
    <name evidence="2" type="ORF">HL41_04820</name>
</gene>
<organism evidence="2 3">
    <name type="scientific">Thermodesulfobacterium commune DSM 2178</name>
    <dbReference type="NCBI Taxonomy" id="289377"/>
    <lineage>
        <taxon>Bacteria</taxon>
        <taxon>Pseudomonadati</taxon>
        <taxon>Thermodesulfobacteriota</taxon>
        <taxon>Thermodesulfobacteria</taxon>
        <taxon>Thermodesulfobacteriales</taxon>
        <taxon>Thermodesulfobacteriaceae</taxon>
        <taxon>Thermodesulfobacterium</taxon>
    </lineage>
</organism>
<dbReference type="Proteomes" id="UP000028481">
    <property type="component" value="Chromosome"/>
</dbReference>
<feature type="transmembrane region" description="Helical" evidence="1">
    <location>
        <begin position="7"/>
        <end position="28"/>
    </location>
</feature>
<keyword evidence="1" id="KW-1133">Transmembrane helix</keyword>
<dbReference type="GO" id="GO:0008658">
    <property type="term" value="F:penicillin binding"/>
    <property type="evidence" value="ECO:0007669"/>
    <property type="project" value="InterPro"/>
</dbReference>
<dbReference type="RefSeq" id="WP_038060625.1">
    <property type="nucleotide sequence ID" value="NZ_CP008796.1"/>
</dbReference>
<proteinExistence type="predicted"/>
<dbReference type="EMBL" id="CP008796">
    <property type="protein sequence ID" value="AIH04138.1"/>
    <property type="molecule type" value="Genomic_DNA"/>
</dbReference>
<evidence type="ECO:0000313" key="3">
    <source>
        <dbReference type="Proteomes" id="UP000028481"/>
    </source>
</evidence>
<protein>
    <submittedName>
        <fullName evidence="2">Uncharacterized protein</fullName>
    </submittedName>
</protein>
<accession>A0A075WUN9</accession>
<dbReference type="InterPro" id="IPR036138">
    <property type="entry name" value="PBP_dimer_sf"/>
</dbReference>
<dbReference type="SUPFAM" id="SSF56519">
    <property type="entry name" value="Penicillin binding protein dimerisation domain"/>
    <property type="match status" value="1"/>
</dbReference>
<dbReference type="HOGENOM" id="CLU_834025_0_0_0"/>
<dbReference type="OrthoDB" id="9791193at2"/>
<name>A0A075WUN9_9BACT</name>
<dbReference type="KEGG" id="tcm:HL41_04820"/>
<dbReference type="Gene3D" id="3.90.1310.10">
    <property type="entry name" value="Penicillin-binding protein 2a (Domain 2)"/>
    <property type="match status" value="1"/>
</dbReference>
<evidence type="ECO:0000313" key="2">
    <source>
        <dbReference type="EMBL" id="AIH04138.1"/>
    </source>
</evidence>
<reference evidence="2 3" key="1">
    <citation type="journal article" date="2015" name="Genome Announc.">
        <title>Genome Sequence of a Sulfate-Reducing Thermophilic Bacterium, Thermodesulfobacterium commune DSM 2178T (Phylum Thermodesulfobacteria).</title>
        <authorList>
            <person name="Bhatnagar S."/>
            <person name="Badger J.H."/>
            <person name="Madupu R."/>
            <person name="Khouri H.M."/>
            <person name="O'Connor E.M."/>
            <person name="Robb F.T."/>
            <person name="Ward N.L."/>
            <person name="Eisen J.A."/>
        </authorList>
    </citation>
    <scope>NUCLEOTIDE SEQUENCE [LARGE SCALE GENOMIC DNA]</scope>
    <source>
        <strain evidence="2 3">DSM 2178</strain>
    </source>
</reference>